<organism evidence="1 2">
    <name type="scientific">Vespula maculifrons</name>
    <name type="common">Eastern yellow jacket</name>
    <name type="synonym">Wasp</name>
    <dbReference type="NCBI Taxonomy" id="7453"/>
    <lineage>
        <taxon>Eukaryota</taxon>
        <taxon>Metazoa</taxon>
        <taxon>Ecdysozoa</taxon>
        <taxon>Arthropoda</taxon>
        <taxon>Hexapoda</taxon>
        <taxon>Insecta</taxon>
        <taxon>Pterygota</taxon>
        <taxon>Neoptera</taxon>
        <taxon>Endopterygota</taxon>
        <taxon>Hymenoptera</taxon>
        <taxon>Apocrita</taxon>
        <taxon>Aculeata</taxon>
        <taxon>Vespoidea</taxon>
        <taxon>Vespidae</taxon>
        <taxon>Vespinae</taxon>
        <taxon>Vespula</taxon>
    </lineage>
</organism>
<gene>
    <name evidence="1" type="ORF">V1477_002446</name>
</gene>
<sequence length="104" mass="11397">MYLASAPNTNYLSHGQQTSLKARVLVVTKLAFSHPRNLRHARFTIQTTRAAKLSSTPNNNYYALDSLDSHPPGSTCVTLDLDISQVIPTQVSPRGGCCIWRPTG</sequence>
<evidence type="ECO:0000313" key="2">
    <source>
        <dbReference type="Proteomes" id="UP001607303"/>
    </source>
</evidence>
<protein>
    <submittedName>
        <fullName evidence="1">Uncharacterized protein</fullName>
    </submittedName>
</protein>
<comment type="caution">
    <text evidence="1">The sequence shown here is derived from an EMBL/GenBank/DDBJ whole genome shotgun (WGS) entry which is preliminary data.</text>
</comment>
<accession>A0ABD2CWV4</accession>
<dbReference type="Proteomes" id="UP001607303">
    <property type="component" value="Unassembled WGS sequence"/>
</dbReference>
<dbReference type="EMBL" id="JAYRBN010000027">
    <property type="protein sequence ID" value="KAL2749506.1"/>
    <property type="molecule type" value="Genomic_DNA"/>
</dbReference>
<keyword evidence="2" id="KW-1185">Reference proteome</keyword>
<proteinExistence type="predicted"/>
<reference evidence="1 2" key="1">
    <citation type="journal article" date="2024" name="Ann. Entomol. Soc. Am.">
        <title>Genomic analyses of the southern and eastern yellowjacket wasps (Hymenoptera: Vespidae) reveal evolutionary signatures of social life.</title>
        <authorList>
            <person name="Catto M.A."/>
            <person name="Caine P.B."/>
            <person name="Orr S.E."/>
            <person name="Hunt B.G."/>
            <person name="Goodisman M.A.D."/>
        </authorList>
    </citation>
    <scope>NUCLEOTIDE SEQUENCE [LARGE SCALE GENOMIC DNA]</scope>
    <source>
        <strain evidence="1">232</strain>
        <tissue evidence="1">Head and thorax</tissue>
    </source>
</reference>
<dbReference type="AlphaFoldDB" id="A0ABD2CWV4"/>
<evidence type="ECO:0000313" key="1">
    <source>
        <dbReference type="EMBL" id="KAL2749506.1"/>
    </source>
</evidence>
<name>A0ABD2CWV4_VESMC</name>